<organism evidence="1 2">
    <name type="scientific">Amycolatopsis keratiniphila subsp. keratiniphila</name>
    <dbReference type="NCBI Taxonomy" id="227715"/>
    <lineage>
        <taxon>Bacteria</taxon>
        <taxon>Bacillati</taxon>
        <taxon>Actinomycetota</taxon>
        <taxon>Actinomycetes</taxon>
        <taxon>Pseudonocardiales</taxon>
        <taxon>Pseudonocardiaceae</taxon>
        <taxon>Amycolatopsis</taxon>
        <taxon>Amycolatopsis japonica group</taxon>
    </lineage>
</organism>
<proteinExistence type="predicted"/>
<accession>A0A1W2LHW5</accession>
<reference evidence="1 2" key="1">
    <citation type="submission" date="2016-12" db="EMBL/GenBank/DDBJ databases">
        <title>Amycolatopsis keratiniphila subsp. keratiniphila genome sequencing and assembly.</title>
        <authorList>
            <person name="Mayilraj S."/>
            <person name="Kaur N."/>
        </authorList>
    </citation>
    <scope>NUCLEOTIDE SEQUENCE [LARGE SCALE GENOMIC DNA]</scope>
    <source>
        <strain evidence="1 2">DSM 44409</strain>
    </source>
</reference>
<name>A0A1W2LHW5_9PSEU</name>
<gene>
    <name evidence="1" type="ORF">AVR91_0238225</name>
</gene>
<dbReference type="AlphaFoldDB" id="A0A1W2LHW5"/>
<sequence length="245" mass="27710">MNAVATSMSFPGDWSRLMRRDVLTRALGSAPRFAVVLGDNMSSLDRVVRQATQLAPLNRIVDMVVFGEDDPTWLQHKIGFENLRNIHYYMAAARWARLIEENAIRPTGLGRRYVSSRFEPRVILARVRGRAIFEKVLRVTGDDVPTPDVVAGVLLRWSFRYSKCTVTRRARDFCAIFGEAANPKERKLVDHSAWLEPQDLLAIDGVAAIWPALQLTPIKDIRRSKNTSRGEATDALLRLPLKEEA</sequence>
<evidence type="ECO:0000313" key="2">
    <source>
        <dbReference type="Proteomes" id="UP000076660"/>
    </source>
</evidence>
<evidence type="ECO:0000313" key="1">
    <source>
        <dbReference type="EMBL" id="ONF62212.1"/>
    </source>
</evidence>
<dbReference type="EMBL" id="LQMT02000042">
    <property type="protein sequence ID" value="ONF62212.1"/>
    <property type="molecule type" value="Genomic_DNA"/>
</dbReference>
<protein>
    <submittedName>
        <fullName evidence="1">Uncharacterized protein</fullName>
    </submittedName>
</protein>
<dbReference type="Proteomes" id="UP000076660">
    <property type="component" value="Unassembled WGS sequence"/>
</dbReference>
<comment type="caution">
    <text evidence="1">The sequence shown here is derived from an EMBL/GenBank/DDBJ whole genome shotgun (WGS) entry which is preliminary data.</text>
</comment>